<comment type="caution">
    <text evidence="1">The sequence shown here is derived from an EMBL/GenBank/DDBJ whole genome shotgun (WGS) entry which is preliminary data.</text>
</comment>
<evidence type="ECO:0000313" key="2">
    <source>
        <dbReference type="Proteomes" id="UP000193518"/>
    </source>
</evidence>
<name>A0AAE5IQF1_RHOHA</name>
<proteinExistence type="predicted"/>
<dbReference type="EMBL" id="LWIC01000008">
    <property type="protein sequence ID" value="ORM23760.1"/>
    <property type="molecule type" value="Genomic_DNA"/>
</dbReference>
<organism evidence="1 2">
    <name type="scientific">Rhodococcus hoagii</name>
    <name type="common">Corynebacterium equii</name>
    <dbReference type="NCBI Taxonomy" id="43767"/>
    <lineage>
        <taxon>Bacteria</taxon>
        <taxon>Bacillati</taxon>
        <taxon>Actinomycetota</taxon>
        <taxon>Actinomycetes</taxon>
        <taxon>Mycobacteriales</taxon>
        <taxon>Nocardiaceae</taxon>
        <taxon>Prescottella</taxon>
    </lineage>
</organism>
<gene>
    <name evidence="1" type="ORF">A5N68_18740</name>
</gene>
<dbReference type="Proteomes" id="UP000193518">
    <property type="component" value="Unassembled WGS sequence"/>
</dbReference>
<sequence>MQVRQNCLRDRVRFFQWLFGDLAPVGSTLRESACHVKVNVCNRLVCWGAVVLPHCDARALVRVVYRLGCGAHADRDRCAFTVGEIQDRFSMRHRNN</sequence>
<evidence type="ECO:0000313" key="1">
    <source>
        <dbReference type="EMBL" id="ORM23760.1"/>
    </source>
</evidence>
<protein>
    <submittedName>
        <fullName evidence="1">Uncharacterized protein</fullName>
    </submittedName>
</protein>
<dbReference type="AlphaFoldDB" id="A0AAE5IQF1"/>
<reference evidence="1 2" key="1">
    <citation type="journal article" date="2016" name="Genome Biol. Evol.">
        <title>Pangenome and Phylogenomic Analysis of the Pathogenic Actinobacterium Rhodococcus equi.</title>
        <authorList>
            <person name="Anastasi E."/>
            <person name="MacArthur I."/>
            <person name="Scortti M."/>
            <person name="Alvarez S."/>
            <person name="Giguere S."/>
            <person name="Vazquez-Boland J.A."/>
        </authorList>
    </citation>
    <scope>NUCLEOTIDE SEQUENCE [LARGE SCALE GENOMIC DNA]</scope>
    <source>
        <strain evidence="1 2">PAM1271</strain>
    </source>
</reference>
<accession>A0AAE5IQF1</accession>